<evidence type="ECO:0000256" key="3">
    <source>
        <dbReference type="ARBA" id="ARBA00022729"/>
    </source>
</evidence>
<dbReference type="PANTHER" id="PTHR34296:SF2">
    <property type="entry name" value="ABC TRANSPORTER GUANOSINE-BINDING PROTEIN NUPN"/>
    <property type="match status" value="1"/>
</dbReference>
<feature type="domain" description="ABC transporter substrate-binding protein PnrA-like" evidence="7">
    <location>
        <begin position="35"/>
        <end position="324"/>
    </location>
</feature>
<keyword evidence="9" id="KW-1185">Reference proteome</keyword>
<reference evidence="8 9" key="1">
    <citation type="submission" date="2016-07" db="EMBL/GenBank/DDBJ databases">
        <title>High microdiversification within the ubiquitous acI lineage of Actinobacteria.</title>
        <authorList>
            <person name="Neuenschwander S.M."/>
            <person name="Salcher M."/>
            <person name="Ghai R."/>
            <person name="Pernthaler J."/>
        </authorList>
    </citation>
    <scope>NUCLEOTIDE SEQUENCE [LARGE SCALE GENOMIC DNA]</scope>
    <source>
        <strain evidence="8">MMS-IIB-91</strain>
    </source>
</reference>
<organism evidence="8 9">
    <name type="scientific">Candidatus Nanopelagicus abundans</name>
    <dbReference type="NCBI Taxonomy" id="1884916"/>
    <lineage>
        <taxon>Bacteria</taxon>
        <taxon>Bacillati</taxon>
        <taxon>Actinomycetota</taxon>
        <taxon>Actinomycetes</taxon>
        <taxon>Candidatus Nanopelagicales</taxon>
        <taxon>Candidatus Nanopelagicaceae</taxon>
        <taxon>Candidatus Nanopelagicus</taxon>
    </lineage>
</organism>
<evidence type="ECO:0000313" key="8">
    <source>
        <dbReference type="EMBL" id="ASY23486.1"/>
    </source>
</evidence>
<evidence type="ECO:0000313" key="9">
    <source>
        <dbReference type="Proteomes" id="UP000217210"/>
    </source>
</evidence>
<sequence length="346" mass="36140">MKKSIKLVVAIAATSLVTSVAVTPAAHGATKQKVCVALDTAGINDKSFNQSSYDGAKMALSKGYASSIKYWPAKSNADYAPNINKMIAEKCTLIVGVGFLLGDAIAVAAKANPSVKFGFVDGWGLGNNVKAITYKTDENSFIVGYMAAALSKTGKVGTYGGIPIPTVTIFMEGFANGVAHYNLMKNKNVQVLGWNTETKTGTFLGGFDDTTKALQTSISLEQQGADFIFPVAGGMQATTAANSQKTKKSNVIWVDAKVMNTGAQYANVVPVSVVKGLGEGVLATVKEAYDGKFSSNMYVGTMANKGVSIALTPAWNNKVSASLKAEIAKLSKDIASGNIIALNSVE</sequence>
<keyword evidence="2" id="KW-1003">Cell membrane</keyword>
<name>A0A249L3D3_9ACTN</name>
<evidence type="ECO:0000259" key="7">
    <source>
        <dbReference type="Pfam" id="PF02608"/>
    </source>
</evidence>
<evidence type="ECO:0000256" key="6">
    <source>
        <dbReference type="SAM" id="SignalP"/>
    </source>
</evidence>
<evidence type="ECO:0000256" key="5">
    <source>
        <dbReference type="ARBA" id="ARBA00023288"/>
    </source>
</evidence>
<dbReference type="Gene3D" id="3.40.50.2300">
    <property type="match status" value="2"/>
</dbReference>
<keyword evidence="5" id="KW-0449">Lipoprotein</keyword>
<dbReference type="KEGG" id="nab:B1sIIB91_00870"/>
<evidence type="ECO:0000256" key="2">
    <source>
        <dbReference type="ARBA" id="ARBA00022475"/>
    </source>
</evidence>
<accession>A0A249L3D3</accession>
<evidence type="ECO:0000256" key="1">
    <source>
        <dbReference type="ARBA" id="ARBA00004236"/>
    </source>
</evidence>
<evidence type="ECO:0000256" key="4">
    <source>
        <dbReference type="ARBA" id="ARBA00023136"/>
    </source>
</evidence>
<dbReference type="OrthoDB" id="9784230at2"/>
<dbReference type="AlphaFoldDB" id="A0A249L3D3"/>
<comment type="subcellular location">
    <subcellularLocation>
        <location evidence="1">Cell membrane</location>
    </subcellularLocation>
</comment>
<dbReference type="CDD" id="cd06354">
    <property type="entry name" value="PBP1_PrnA-like"/>
    <property type="match status" value="1"/>
</dbReference>
<dbReference type="RefSeq" id="WP_095687762.1">
    <property type="nucleotide sequence ID" value="NZ_CP016779.1"/>
</dbReference>
<feature type="signal peptide" evidence="6">
    <location>
        <begin position="1"/>
        <end position="28"/>
    </location>
</feature>
<dbReference type="InterPro" id="IPR003760">
    <property type="entry name" value="PnrA-like"/>
</dbReference>
<gene>
    <name evidence="8" type="ORF">B1sIIB91_00870</name>
</gene>
<keyword evidence="3 6" id="KW-0732">Signal</keyword>
<dbReference type="InterPro" id="IPR050957">
    <property type="entry name" value="BMP_lipoprotein"/>
</dbReference>
<dbReference type="Pfam" id="PF02608">
    <property type="entry name" value="Bmp"/>
    <property type="match status" value="1"/>
</dbReference>
<keyword evidence="4" id="KW-0472">Membrane</keyword>
<dbReference type="GO" id="GO:0005886">
    <property type="term" value="C:plasma membrane"/>
    <property type="evidence" value="ECO:0007669"/>
    <property type="project" value="UniProtKB-SubCell"/>
</dbReference>
<feature type="chain" id="PRO_5012851863" evidence="6">
    <location>
        <begin position="29"/>
        <end position="346"/>
    </location>
</feature>
<dbReference type="Proteomes" id="UP000217210">
    <property type="component" value="Chromosome"/>
</dbReference>
<protein>
    <submittedName>
        <fullName evidence="8">Basic membrane protein A and related proteins</fullName>
    </submittedName>
</protein>
<dbReference type="PANTHER" id="PTHR34296">
    <property type="entry name" value="TRANSCRIPTIONAL ACTIVATOR PROTEIN MED"/>
    <property type="match status" value="1"/>
</dbReference>
<dbReference type="EMBL" id="CP016779">
    <property type="protein sequence ID" value="ASY23486.1"/>
    <property type="molecule type" value="Genomic_DNA"/>
</dbReference>
<proteinExistence type="predicted"/>